<reference evidence="1" key="2">
    <citation type="submission" date="2022-06" db="UniProtKB">
        <authorList>
            <consortium name="EnsemblMetazoa"/>
        </authorList>
    </citation>
    <scope>IDENTIFICATION</scope>
    <source>
        <strain evidence="1">DF5081</strain>
    </source>
</reference>
<reference evidence="2" key="1">
    <citation type="submission" date="2010-08" db="EMBL/GenBank/DDBJ databases">
        <authorList>
            <consortium name="Caenorhabditis japonica Sequencing Consortium"/>
            <person name="Wilson R.K."/>
        </authorList>
    </citation>
    <scope>NUCLEOTIDE SEQUENCE [LARGE SCALE GENOMIC DNA]</scope>
    <source>
        <strain evidence="2">DF5081</strain>
    </source>
</reference>
<protein>
    <submittedName>
        <fullName evidence="1">Uncharacterized protein</fullName>
    </submittedName>
</protein>
<name>A0A8R1EKH8_CAEJA</name>
<dbReference type="AlphaFoldDB" id="A0A8R1EKH8"/>
<organism evidence="1 2">
    <name type="scientific">Caenorhabditis japonica</name>
    <dbReference type="NCBI Taxonomy" id="281687"/>
    <lineage>
        <taxon>Eukaryota</taxon>
        <taxon>Metazoa</taxon>
        <taxon>Ecdysozoa</taxon>
        <taxon>Nematoda</taxon>
        <taxon>Chromadorea</taxon>
        <taxon>Rhabditida</taxon>
        <taxon>Rhabditina</taxon>
        <taxon>Rhabditomorpha</taxon>
        <taxon>Rhabditoidea</taxon>
        <taxon>Rhabditidae</taxon>
        <taxon>Peloderinae</taxon>
        <taxon>Caenorhabditis</taxon>
    </lineage>
</organism>
<dbReference type="Proteomes" id="UP000005237">
    <property type="component" value="Unassembled WGS sequence"/>
</dbReference>
<accession>A0A8R1EKH8</accession>
<keyword evidence="2" id="KW-1185">Reference proteome</keyword>
<dbReference type="EnsemblMetazoa" id="CJA35421.1">
    <property type="protein sequence ID" value="CJA35421.1"/>
    <property type="gene ID" value="WBGene00211268"/>
</dbReference>
<proteinExistence type="predicted"/>
<evidence type="ECO:0000313" key="1">
    <source>
        <dbReference type="EnsemblMetazoa" id="CJA35421.1"/>
    </source>
</evidence>
<sequence length="136" mass="15215">FLKSSQTDWPKLTSVECQTDPVVVQKVEESHRKMLTTATIGETQPLINEMNEVYWRIGKIIASLSVEDFPTTTAKKEVRNSGCEIFSQIRAAVAIIKTKLGADSRRTIFHGINTATSAFSGFHRETVAKTQRRKSS</sequence>
<evidence type="ECO:0000313" key="2">
    <source>
        <dbReference type="Proteomes" id="UP000005237"/>
    </source>
</evidence>